<protein>
    <submittedName>
        <fullName evidence="2">Uncharacterized protein</fullName>
    </submittedName>
</protein>
<gene>
    <name evidence="2" type="ORF">GP473_04385</name>
</gene>
<dbReference type="Proteomes" id="UP000515275">
    <property type="component" value="Chromosome"/>
</dbReference>
<evidence type="ECO:0000313" key="3">
    <source>
        <dbReference type="Proteomes" id="UP000515275"/>
    </source>
</evidence>
<sequence>MLPQNINVDDIASHLHHSDLYLSPEVVKIYGEETTSIQEHYDNILNGTTAPHISEDLGATKIVVYPGVMRMDETRDLAQALKSKVDANTIIVQAEGIPGIISDKLTRGQIQDTQYLMVNSFHPAEVETFINTVHGTDLNYGTVNAIVLTLTALAAIFSVAFTRFFGGQNRT</sequence>
<name>A0A7G7YND6_9CORY</name>
<keyword evidence="1" id="KW-0472">Membrane</keyword>
<proteinExistence type="predicted"/>
<dbReference type="InterPro" id="IPR046498">
    <property type="entry name" value="Rv1476-like"/>
</dbReference>
<keyword evidence="1" id="KW-0812">Transmembrane</keyword>
<dbReference type="EMBL" id="CP046883">
    <property type="protein sequence ID" value="QNH96006.1"/>
    <property type="molecule type" value="Genomic_DNA"/>
</dbReference>
<dbReference type="AlphaFoldDB" id="A0A7G7YND6"/>
<evidence type="ECO:0000313" key="2">
    <source>
        <dbReference type="EMBL" id="QNH96006.1"/>
    </source>
</evidence>
<feature type="transmembrane region" description="Helical" evidence="1">
    <location>
        <begin position="145"/>
        <end position="165"/>
    </location>
</feature>
<accession>A0A7G7YND6</accession>
<organism evidence="2 3">
    <name type="scientific">Corynebacterium anserum</name>
    <dbReference type="NCBI Taxonomy" id="2684406"/>
    <lineage>
        <taxon>Bacteria</taxon>
        <taxon>Bacillati</taxon>
        <taxon>Actinomycetota</taxon>
        <taxon>Actinomycetes</taxon>
        <taxon>Mycobacteriales</taxon>
        <taxon>Corynebacteriaceae</taxon>
        <taxon>Corynebacterium</taxon>
    </lineage>
</organism>
<dbReference type="Pfam" id="PF20381">
    <property type="entry name" value="Rv1476"/>
    <property type="match status" value="1"/>
</dbReference>
<evidence type="ECO:0000256" key="1">
    <source>
        <dbReference type="SAM" id="Phobius"/>
    </source>
</evidence>
<dbReference type="RefSeq" id="WP_186277205.1">
    <property type="nucleotide sequence ID" value="NZ_CP046883.1"/>
</dbReference>
<keyword evidence="1" id="KW-1133">Transmembrane helix</keyword>
<keyword evidence="3" id="KW-1185">Reference proteome</keyword>
<dbReference type="KEGG" id="cans:GP473_04385"/>
<reference evidence="2 3" key="1">
    <citation type="submission" date="2019-12" db="EMBL/GenBank/DDBJ databases">
        <title>Corynebacterium sp. nov., isolated from feces of the Anser Albifrons in China.</title>
        <authorList>
            <person name="Liu Q."/>
        </authorList>
    </citation>
    <scope>NUCLEOTIDE SEQUENCE [LARGE SCALE GENOMIC DNA]</scope>
    <source>
        <strain evidence="2 3">23H37-10</strain>
    </source>
</reference>